<organism evidence="4 5">
    <name type="scientific">Neotoma lepida</name>
    <name type="common">Desert woodrat</name>
    <dbReference type="NCBI Taxonomy" id="56216"/>
    <lineage>
        <taxon>Eukaryota</taxon>
        <taxon>Metazoa</taxon>
        <taxon>Chordata</taxon>
        <taxon>Craniata</taxon>
        <taxon>Vertebrata</taxon>
        <taxon>Euteleostomi</taxon>
        <taxon>Mammalia</taxon>
        <taxon>Eutheria</taxon>
        <taxon>Euarchontoglires</taxon>
        <taxon>Glires</taxon>
        <taxon>Rodentia</taxon>
        <taxon>Myomorpha</taxon>
        <taxon>Muroidea</taxon>
        <taxon>Cricetidae</taxon>
        <taxon>Neotominae</taxon>
        <taxon>Neotoma</taxon>
    </lineage>
</organism>
<dbReference type="InterPro" id="IPR042178">
    <property type="entry name" value="Serpin_sf_1"/>
</dbReference>
<dbReference type="AlphaFoldDB" id="A0A1A6GRJ9"/>
<dbReference type="InterPro" id="IPR023795">
    <property type="entry name" value="Serpin_CS"/>
</dbReference>
<proteinExistence type="inferred from homology"/>
<dbReference type="Pfam" id="PF00079">
    <property type="entry name" value="Serpin"/>
    <property type="match status" value="1"/>
</dbReference>
<dbReference type="Gene3D" id="3.30.497.10">
    <property type="entry name" value="Antithrombin, subunit I, domain 2"/>
    <property type="match status" value="1"/>
</dbReference>
<protein>
    <recommendedName>
        <fullName evidence="3">Serpin domain-containing protein</fullName>
    </recommendedName>
</protein>
<feature type="signal peptide" evidence="2">
    <location>
        <begin position="1"/>
        <end position="21"/>
    </location>
</feature>
<dbReference type="InterPro" id="IPR036186">
    <property type="entry name" value="Serpin_sf"/>
</dbReference>
<dbReference type="SMART" id="SM00093">
    <property type="entry name" value="SERPIN"/>
    <property type="match status" value="1"/>
</dbReference>
<keyword evidence="2" id="KW-0732">Signal</keyword>
<dbReference type="STRING" id="56216.A0A1A6GRJ9"/>
<dbReference type="Gene3D" id="2.30.39.10">
    <property type="entry name" value="Alpha-1-antitrypsin, domain 1"/>
    <property type="match status" value="1"/>
</dbReference>
<dbReference type="PANTHER" id="PTHR11461:SF160">
    <property type="entry name" value="SERINE (OR CYSTEINE) PEPTIDASE INHIBITOR, CLADE A (ALPHA-1 ANTIPROTEINASE, ANTITRYPSIN), MEMBER 16"/>
    <property type="match status" value="1"/>
</dbReference>
<dbReference type="InterPro" id="IPR042185">
    <property type="entry name" value="Serpin_sf_2"/>
</dbReference>
<dbReference type="OrthoDB" id="671595at2759"/>
<dbReference type="EMBL" id="LZPO01076323">
    <property type="protein sequence ID" value="OBS67987.1"/>
    <property type="molecule type" value="Genomic_DNA"/>
</dbReference>
<evidence type="ECO:0000259" key="3">
    <source>
        <dbReference type="SMART" id="SM00093"/>
    </source>
</evidence>
<dbReference type="Proteomes" id="UP000092124">
    <property type="component" value="Unassembled WGS sequence"/>
</dbReference>
<name>A0A1A6GRJ9_NEOLE</name>
<dbReference type="GO" id="GO:0004867">
    <property type="term" value="F:serine-type endopeptidase inhibitor activity"/>
    <property type="evidence" value="ECO:0007669"/>
    <property type="project" value="InterPro"/>
</dbReference>
<dbReference type="GO" id="GO:0005615">
    <property type="term" value="C:extracellular space"/>
    <property type="evidence" value="ECO:0007669"/>
    <property type="project" value="InterPro"/>
</dbReference>
<dbReference type="InterPro" id="IPR000215">
    <property type="entry name" value="Serpin_fam"/>
</dbReference>
<evidence type="ECO:0000313" key="5">
    <source>
        <dbReference type="Proteomes" id="UP000092124"/>
    </source>
</evidence>
<sequence>MARSILSLWLLVAELIPHACNQGTPPMSLTQRMSPTPVTQRAPSPIFNNQKFALSLYRQLPVTEESKNTLFSPLSVTVPLTLLAFQEKPEVRHLVLQDLGFRATKDLGPRAAMSYGKHLGALLHDEQCGINTGSLLFMDKKLKPELKFLSLAQSSYNSDIILISLGNYELAHKQINLAMHGRTHGKVKRLLRDLKPLPNLFLANYNFFKGKWKYRFNQKLTRMKYFSTDKGIQVMVPMMQRVGWFQLQYFPHLYSHVLQLPYTCNISGVFILPNEGKFEECEKALLEESFDTWIQPLPLSRRRLYFPKFSIPVSLHLKHFKYAASDLKLFYEHMNLSGIVQPKAPLKITMAVHRVELTVDEDGAEEEDISGFQSLPKPLVPSLHFNRPFLLLILEEASHNFLFMGKVVNPGK</sequence>
<reference evidence="4 5" key="1">
    <citation type="submission" date="2016-06" db="EMBL/GenBank/DDBJ databases">
        <title>The Draft Genome Sequence and Annotation of the Desert Woodrat Neotoma lepida.</title>
        <authorList>
            <person name="Campbell M."/>
            <person name="Oakeson K.F."/>
            <person name="Yandell M."/>
            <person name="Halpert J.R."/>
            <person name="Dearing D."/>
        </authorList>
    </citation>
    <scope>NUCLEOTIDE SEQUENCE [LARGE SCALE GENOMIC DNA]</scope>
    <source>
        <strain evidence="4">417</strain>
        <tissue evidence="4">Liver</tissue>
    </source>
</reference>
<keyword evidence="5" id="KW-1185">Reference proteome</keyword>
<dbReference type="PROSITE" id="PS00284">
    <property type="entry name" value="SERPIN"/>
    <property type="match status" value="1"/>
</dbReference>
<dbReference type="InterPro" id="IPR023796">
    <property type="entry name" value="Serpin_dom"/>
</dbReference>
<dbReference type="PANTHER" id="PTHR11461">
    <property type="entry name" value="SERINE PROTEASE INHIBITOR, SERPIN"/>
    <property type="match status" value="1"/>
</dbReference>
<feature type="domain" description="Serpin" evidence="3">
    <location>
        <begin position="54"/>
        <end position="410"/>
    </location>
</feature>
<feature type="chain" id="PRO_5008345809" description="Serpin domain-containing protein" evidence="2">
    <location>
        <begin position="22"/>
        <end position="412"/>
    </location>
</feature>
<evidence type="ECO:0000256" key="1">
    <source>
        <dbReference type="RuleBase" id="RU000411"/>
    </source>
</evidence>
<accession>A0A1A6GRJ9</accession>
<comment type="caution">
    <text evidence="4">The sequence shown here is derived from an EMBL/GenBank/DDBJ whole genome shotgun (WGS) entry which is preliminary data.</text>
</comment>
<evidence type="ECO:0000256" key="2">
    <source>
        <dbReference type="SAM" id="SignalP"/>
    </source>
</evidence>
<evidence type="ECO:0000313" key="4">
    <source>
        <dbReference type="EMBL" id="OBS67987.1"/>
    </source>
</evidence>
<gene>
    <name evidence="4" type="ORF">A6R68_03470</name>
</gene>
<comment type="similarity">
    <text evidence="1">Belongs to the serpin family.</text>
</comment>
<dbReference type="SUPFAM" id="SSF56574">
    <property type="entry name" value="Serpins"/>
    <property type="match status" value="1"/>
</dbReference>